<dbReference type="EMBL" id="VDMD01000004">
    <property type="protein sequence ID" value="TRM66123.1"/>
    <property type="molecule type" value="Genomic_DNA"/>
</dbReference>
<evidence type="ECO:0000256" key="1">
    <source>
        <dbReference type="SAM" id="MobiDB-lite"/>
    </source>
</evidence>
<proteinExistence type="predicted"/>
<organism evidence="2 3">
    <name type="scientific">Schizophyllum amplum</name>
    <dbReference type="NCBI Taxonomy" id="97359"/>
    <lineage>
        <taxon>Eukaryota</taxon>
        <taxon>Fungi</taxon>
        <taxon>Dikarya</taxon>
        <taxon>Basidiomycota</taxon>
        <taxon>Agaricomycotina</taxon>
        <taxon>Agaricomycetes</taxon>
        <taxon>Agaricomycetidae</taxon>
        <taxon>Agaricales</taxon>
        <taxon>Schizophyllaceae</taxon>
        <taxon>Schizophyllum</taxon>
    </lineage>
</organism>
<feature type="region of interest" description="Disordered" evidence="1">
    <location>
        <begin position="40"/>
        <end position="68"/>
    </location>
</feature>
<accession>A0A550CMU8</accession>
<dbReference type="AlphaFoldDB" id="A0A550CMU8"/>
<gene>
    <name evidence="2" type="ORF">BD626DRAFT_486795</name>
</gene>
<reference evidence="2 3" key="1">
    <citation type="journal article" date="2019" name="New Phytol.">
        <title>Comparative genomics reveals unique wood-decay strategies and fruiting body development in the Schizophyllaceae.</title>
        <authorList>
            <person name="Almasi E."/>
            <person name="Sahu N."/>
            <person name="Krizsan K."/>
            <person name="Balint B."/>
            <person name="Kovacs G.M."/>
            <person name="Kiss B."/>
            <person name="Cseklye J."/>
            <person name="Drula E."/>
            <person name="Henrissat B."/>
            <person name="Nagy I."/>
            <person name="Chovatia M."/>
            <person name="Adam C."/>
            <person name="LaButti K."/>
            <person name="Lipzen A."/>
            <person name="Riley R."/>
            <person name="Grigoriev I.V."/>
            <person name="Nagy L.G."/>
        </authorList>
    </citation>
    <scope>NUCLEOTIDE SEQUENCE [LARGE SCALE GENOMIC DNA]</scope>
    <source>
        <strain evidence="2 3">NL-1724</strain>
    </source>
</reference>
<sequence length="68" mass="7656">MFRSCSLFRIPFTTLTRVAGIALSPRSLCAKGVKRSTGRCHDNGQWRGPGRHNERNSRYNGRTGYVSL</sequence>
<evidence type="ECO:0000313" key="2">
    <source>
        <dbReference type="EMBL" id="TRM66123.1"/>
    </source>
</evidence>
<name>A0A550CMU8_9AGAR</name>
<comment type="caution">
    <text evidence="2">The sequence shown here is derived from an EMBL/GenBank/DDBJ whole genome shotgun (WGS) entry which is preliminary data.</text>
</comment>
<keyword evidence="3" id="KW-1185">Reference proteome</keyword>
<protein>
    <submittedName>
        <fullName evidence="2">Uncharacterized protein</fullName>
    </submittedName>
</protein>
<dbReference type="Proteomes" id="UP000320762">
    <property type="component" value="Unassembled WGS sequence"/>
</dbReference>
<evidence type="ECO:0000313" key="3">
    <source>
        <dbReference type="Proteomes" id="UP000320762"/>
    </source>
</evidence>